<dbReference type="Pfam" id="PF03232">
    <property type="entry name" value="COQ7"/>
    <property type="match status" value="1"/>
</dbReference>
<dbReference type="EMBL" id="CP003639">
    <property type="protein sequence ID" value="AFM40884.1"/>
    <property type="molecule type" value="Genomic_DNA"/>
</dbReference>
<sequence length="148" mass="17323">MDQKLLSRFKEFYTLETFQVAYYNEQLQSSTDEYYCHAFEKMAQIEQGHVDFFAEELDKANVDPPTVKGSVFSLAGTFLGDMVKSTGAHNTCKLGMALENKAIQTYQAFIQESTDKKYSILRRTLMEYRLDEEFHSLWLQDYMKKHPI</sequence>
<evidence type="ECO:0000313" key="1">
    <source>
        <dbReference type="EMBL" id="AFM40884.1"/>
    </source>
</evidence>
<dbReference type="SUPFAM" id="SSF47240">
    <property type="entry name" value="Ferritin-like"/>
    <property type="match status" value="1"/>
</dbReference>
<dbReference type="HOGENOM" id="CLU_146008_0_0_9"/>
<organism evidence="1 2">
    <name type="scientific">Desulfosporosinus acidiphilus (strain DSM 22704 / JCM 16185 / SJ4)</name>
    <dbReference type="NCBI Taxonomy" id="646529"/>
    <lineage>
        <taxon>Bacteria</taxon>
        <taxon>Bacillati</taxon>
        <taxon>Bacillota</taxon>
        <taxon>Clostridia</taxon>
        <taxon>Eubacteriales</taxon>
        <taxon>Desulfitobacteriaceae</taxon>
        <taxon>Desulfosporosinus</taxon>
    </lineage>
</organism>
<dbReference type="STRING" id="646529.Desaci_1907"/>
<dbReference type="CDD" id="cd00657">
    <property type="entry name" value="Ferritin_like"/>
    <property type="match status" value="1"/>
</dbReference>
<keyword evidence="1" id="KW-0830">Ubiquinone</keyword>
<proteinExistence type="predicted"/>
<name>I4D510_DESAJ</name>
<dbReference type="KEGG" id="dai:Desaci_1907"/>
<dbReference type="OrthoDB" id="1723264at2"/>
<gene>
    <name evidence="1" type="ordered locus">Desaci_1907</name>
</gene>
<dbReference type="InterPro" id="IPR009078">
    <property type="entry name" value="Ferritin-like_SF"/>
</dbReference>
<dbReference type="eggNOG" id="COG1633">
    <property type="taxonomic scope" value="Bacteria"/>
</dbReference>
<reference evidence="1 2" key="1">
    <citation type="journal article" date="2012" name="J. Bacteriol.">
        <title>Complete genome sequences of Desulfosporosinus orientis DSM765T, Desulfosporosinus youngiae DSM17734T, Desulfosporosinus meridiei DSM13257T, and Desulfosporosinus acidiphilus DSM22704T.</title>
        <authorList>
            <person name="Pester M."/>
            <person name="Brambilla E."/>
            <person name="Alazard D."/>
            <person name="Rattei T."/>
            <person name="Weinmaier T."/>
            <person name="Han J."/>
            <person name="Lucas S."/>
            <person name="Lapidus A."/>
            <person name="Cheng J.F."/>
            <person name="Goodwin L."/>
            <person name="Pitluck S."/>
            <person name="Peters L."/>
            <person name="Ovchinnikova G."/>
            <person name="Teshima H."/>
            <person name="Detter J.C."/>
            <person name="Han C.S."/>
            <person name="Tapia R."/>
            <person name="Land M.L."/>
            <person name="Hauser L."/>
            <person name="Kyrpides N.C."/>
            <person name="Ivanova N.N."/>
            <person name="Pagani I."/>
            <person name="Huntmann M."/>
            <person name="Wei C.L."/>
            <person name="Davenport K.W."/>
            <person name="Daligault H."/>
            <person name="Chain P.S."/>
            <person name="Chen A."/>
            <person name="Mavromatis K."/>
            <person name="Markowitz V."/>
            <person name="Szeto E."/>
            <person name="Mikhailova N."/>
            <person name="Pati A."/>
            <person name="Wagner M."/>
            <person name="Woyke T."/>
            <person name="Ollivier B."/>
            <person name="Klenk H.P."/>
            <person name="Spring S."/>
            <person name="Loy A."/>
        </authorList>
    </citation>
    <scope>NUCLEOTIDE SEQUENCE [LARGE SCALE GENOMIC DNA]</scope>
    <source>
        <strain evidence="2">DSM 22704 / JCM 16185 / SJ4</strain>
    </source>
</reference>
<dbReference type="AlphaFoldDB" id="I4D510"/>
<dbReference type="RefSeq" id="WP_014826890.1">
    <property type="nucleotide sequence ID" value="NC_018068.1"/>
</dbReference>
<accession>I4D510</accession>
<keyword evidence="2" id="KW-1185">Reference proteome</keyword>
<protein>
    <submittedName>
        <fullName evidence="1">Ubiquinone biosynthesis protein COQ7</fullName>
    </submittedName>
</protein>
<evidence type="ECO:0000313" key="2">
    <source>
        <dbReference type="Proteomes" id="UP000002892"/>
    </source>
</evidence>
<dbReference type="Gene3D" id="1.20.1260.10">
    <property type="match status" value="1"/>
</dbReference>
<dbReference type="Proteomes" id="UP000002892">
    <property type="component" value="Chromosome"/>
</dbReference>
<dbReference type="InterPro" id="IPR012347">
    <property type="entry name" value="Ferritin-like"/>
</dbReference>